<dbReference type="PANTHER" id="PTHR31477:SF1">
    <property type="entry name" value="CENTROSOMAL PROTEIN OF 44 KDA"/>
    <property type="match status" value="1"/>
</dbReference>
<dbReference type="InterPro" id="IPR033603">
    <property type="entry name" value="CEP44"/>
</dbReference>
<evidence type="ECO:0000256" key="6">
    <source>
        <dbReference type="ARBA" id="ARBA00023054"/>
    </source>
</evidence>
<evidence type="ECO:0000256" key="10">
    <source>
        <dbReference type="SAM" id="MobiDB-lite"/>
    </source>
</evidence>
<dbReference type="PANTHER" id="PTHR31477">
    <property type="entry name" value="CENTROSOMAL PROTEIN OF 44 KDA"/>
    <property type="match status" value="1"/>
</dbReference>
<feature type="domain" description="Centrosomal CEP44" evidence="11">
    <location>
        <begin position="5"/>
        <end position="129"/>
    </location>
</feature>
<evidence type="ECO:0000256" key="1">
    <source>
        <dbReference type="ARBA" id="ARBA00004114"/>
    </source>
</evidence>
<comment type="caution">
    <text evidence="12">The sequence shown here is derived from an EMBL/GenBank/DDBJ whole genome shotgun (WGS) entry which is preliminary data.</text>
</comment>
<organism evidence="12 13">
    <name type="scientific">Phrynocephalus forsythii</name>
    <dbReference type="NCBI Taxonomy" id="171643"/>
    <lineage>
        <taxon>Eukaryota</taxon>
        <taxon>Metazoa</taxon>
        <taxon>Chordata</taxon>
        <taxon>Craniata</taxon>
        <taxon>Vertebrata</taxon>
        <taxon>Euteleostomi</taxon>
        <taxon>Lepidosauria</taxon>
        <taxon>Squamata</taxon>
        <taxon>Bifurcata</taxon>
        <taxon>Unidentata</taxon>
        <taxon>Episquamata</taxon>
        <taxon>Toxicofera</taxon>
        <taxon>Iguania</taxon>
        <taxon>Acrodonta</taxon>
        <taxon>Agamidae</taxon>
        <taxon>Agaminae</taxon>
        <taxon>Phrynocephalus</taxon>
    </lineage>
</organism>
<comment type="function">
    <text evidence="8">Centriole-enriched microtubule-binding protein involved in centriole biogenesis. In collaboration with CEP295 and POC1B, is required for the centriole-to-centrosome conversion by ensuring the formation of bona fide centriole wall. Functions as a linker component that maintains centrosome cohesion. Associates with CROCC and regulates its stability and localization to the centrosome.</text>
</comment>
<dbReference type="Proteomes" id="UP001142489">
    <property type="component" value="Unassembled WGS sequence"/>
</dbReference>
<evidence type="ECO:0000256" key="4">
    <source>
        <dbReference type="ARBA" id="ARBA00014053"/>
    </source>
</evidence>
<evidence type="ECO:0000256" key="9">
    <source>
        <dbReference type="SAM" id="Coils"/>
    </source>
</evidence>
<name>A0A9Q0XTG7_9SAUR</name>
<dbReference type="Pfam" id="PF15007">
    <property type="entry name" value="CEP44"/>
    <property type="match status" value="1"/>
</dbReference>
<dbReference type="AlphaFoldDB" id="A0A9Q0XTG7"/>
<evidence type="ECO:0000256" key="8">
    <source>
        <dbReference type="ARBA" id="ARBA00046235"/>
    </source>
</evidence>
<evidence type="ECO:0000256" key="5">
    <source>
        <dbReference type="ARBA" id="ARBA00022490"/>
    </source>
</evidence>
<gene>
    <name evidence="12" type="ORF">JRQ81_016561</name>
</gene>
<dbReference type="OrthoDB" id="259598at2759"/>
<proteinExistence type="predicted"/>
<feature type="coiled-coil region" evidence="9">
    <location>
        <begin position="221"/>
        <end position="258"/>
    </location>
</feature>
<accession>A0A9Q0XTG7</accession>
<reference evidence="12" key="1">
    <citation type="journal article" date="2023" name="DNA Res.">
        <title>Chromosome-level genome assembly of Phrynocephalus forsythii using third-generation DNA sequencing and Hi-C analysis.</title>
        <authorList>
            <person name="Qi Y."/>
            <person name="Zhao W."/>
            <person name="Zhao Y."/>
            <person name="Niu C."/>
            <person name="Cao S."/>
            <person name="Zhang Y."/>
        </authorList>
    </citation>
    <scope>NUCLEOTIDE SEQUENCE</scope>
    <source>
        <tissue evidence="12">Muscle</tissue>
    </source>
</reference>
<keyword evidence="5" id="KW-0963">Cytoplasm</keyword>
<evidence type="ECO:0000256" key="7">
    <source>
        <dbReference type="ARBA" id="ARBA00023212"/>
    </source>
</evidence>
<feature type="compositionally biased region" description="Polar residues" evidence="10">
    <location>
        <begin position="325"/>
        <end position="338"/>
    </location>
</feature>
<evidence type="ECO:0000259" key="11">
    <source>
        <dbReference type="Pfam" id="PF15007"/>
    </source>
</evidence>
<protein>
    <recommendedName>
        <fullName evidence="4">Centrosomal protein of 44 kDa</fullName>
    </recommendedName>
</protein>
<evidence type="ECO:0000256" key="3">
    <source>
        <dbReference type="ARBA" id="ARBA00004647"/>
    </source>
</evidence>
<dbReference type="GO" id="GO:0005813">
    <property type="term" value="C:centrosome"/>
    <property type="evidence" value="ECO:0007669"/>
    <property type="project" value="TreeGrafter"/>
</dbReference>
<dbReference type="GO" id="GO:0000922">
    <property type="term" value="C:spindle pole"/>
    <property type="evidence" value="ECO:0007669"/>
    <property type="project" value="UniProtKB-SubCell"/>
</dbReference>
<feature type="region of interest" description="Disordered" evidence="10">
    <location>
        <begin position="295"/>
        <end position="360"/>
    </location>
</feature>
<dbReference type="GO" id="GO:0030496">
    <property type="term" value="C:midbody"/>
    <property type="evidence" value="ECO:0007669"/>
    <property type="project" value="UniProtKB-SubCell"/>
</dbReference>
<evidence type="ECO:0000313" key="12">
    <source>
        <dbReference type="EMBL" id="KAJ7326802.1"/>
    </source>
</evidence>
<sequence>MTTGDLKGNLRKIEQGLRLLNYPRDVDYTGLAKGDPSAFLPIISYCFTSFSTHIAELLVESDVELTAKNDLRFLEAVYKVLRDQFQYKPVLSKQQFLQYGFAERKIQLVCDIISSVYKRHKELGDVNKVKSQARKRSRSVKLQPLATCANLDSVAVCPSDFHQDILQAEKSHVECHRSQLDARVSEEIIREALQEEVDDVGVTVDGIESGADSFGDVQEQVLKDNNEVEKLKSHIAALEEKINKLNLIEDKLQVLEGKLQGKVVIDEKEWNNLLSRLLLLETQLLLQSNKDDLSTELNNMGEENSACGNRTPVPPDEEKEDQPESLHQSSGYSSQLSVAPSPKDLVTNDHGLSEVSAETTIQRMERISKMIEETSELLKASSNTS</sequence>
<comment type="subcellular location">
    <subcellularLocation>
        <location evidence="1">Cytoplasm</location>
        <location evidence="1">Cytoskeleton</location>
        <location evidence="1">Microtubule organizing center</location>
        <location evidence="1">Centrosome</location>
        <location evidence="1">Centriole</location>
    </subcellularLocation>
    <subcellularLocation>
        <location evidence="3">Cytoplasm</location>
        <location evidence="3">Cytoskeleton</location>
        <location evidence="3">Spindle pole</location>
    </subcellularLocation>
    <subcellularLocation>
        <location evidence="2">Midbody</location>
    </subcellularLocation>
</comment>
<keyword evidence="7" id="KW-0206">Cytoskeleton</keyword>
<keyword evidence="13" id="KW-1185">Reference proteome</keyword>
<dbReference type="InterPro" id="IPR029157">
    <property type="entry name" value="CEP44_CC"/>
</dbReference>
<evidence type="ECO:0000313" key="13">
    <source>
        <dbReference type="Proteomes" id="UP001142489"/>
    </source>
</evidence>
<dbReference type="GO" id="GO:0010457">
    <property type="term" value="P:centriole-centriole cohesion"/>
    <property type="evidence" value="ECO:0007669"/>
    <property type="project" value="TreeGrafter"/>
</dbReference>
<keyword evidence="6 9" id="KW-0175">Coiled coil</keyword>
<dbReference type="GO" id="GO:0007099">
    <property type="term" value="P:centriole replication"/>
    <property type="evidence" value="ECO:0007669"/>
    <property type="project" value="TreeGrafter"/>
</dbReference>
<feature type="compositionally biased region" description="Polar residues" evidence="10">
    <location>
        <begin position="295"/>
        <end position="308"/>
    </location>
</feature>
<dbReference type="EMBL" id="JAPFRF010000007">
    <property type="protein sequence ID" value="KAJ7326802.1"/>
    <property type="molecule type" value="Genomic_DNA"/>
</dbReference>
<evidence type="ECO:0000256" key="2">
    <source>
        <dbReference type="ARBA" id="ARBA00004214"/>
    </source>
</evidence>
<dbReference type="GO" id="GO:0005814">
    <property type="term" value="C:centriole"/>
    <property type="evidence" value="ECO:0007669"/>
    <property type="project" value="UniProtKB-SubCell"/>
</dbReference>